<feature type="compositionally biased region" description="Polar residues" evidence="3">
    <location>
        <begin position="55"/>
        <end position="76"/>
    </location>
</feature>
<dbReference type="AlphaFoldDB" id="A0A022RFC3"/>
<dbReference type="InterPro" id="IPR000504">
    <property type="entry name" value="RRM_dom"/>
</dbReference>
<dbReference type="InterPro" id="IPR012677">
    <property type="entry name" value="Nucleotide-bd_a/b_plait_sf"/>
</dbReference>
<feature type="domain" description="RRM" evidence="4">
    <location>
        <begin position="532"/>
        <end position="614"/>
    </location>
</feature>
<feature type="region of interest" description="Disordered" evidence="3">
    <location>
        <begin position="1"/>
        <end position="182"/>
    </location>
</feature>
<dbReference type="CDD" id="cd00590">
    <property type="entry name" value="RRM_SF"/>
    <property type="match status" value="3"/>
</dbReference>
<gene>
    <name evidence="5" type="ORF">MIMGU_mgv1a022979mg</name>
</gene>
<protein>
    <recommendedName>
        <fullName evidence="4">RRM domain-containing protein</fullName>
    </recommendedName>
</protein>
<evidence type="ECO:0000256" key="1">
    <source>
        <dbReference type="ARBA" id="ARBA00022884"/>
    </source>
</evidence>
<keyword evidence="6" id="KW-1185">Reference proteome</keyword>
<evidence type="ECO:0000256" key="2">
    <source>
        <dbReference type="PROSITE-ProRule" id="PRU00176"/>
    </source>
</evidence>
<dbReference type="PANTHER" id="PTHR21245">
    <property type="entry name" value="HETEROGENEOUS NUCLEAR RIBONUCLEOPROTEIN"/>
    <property type="match status" value="1"/>
</dbReference>
<accession>A0A022RFC3</accession>
<dbReference type="PROSITE" id="PS50102">
    <property type="entry name" value="RRM"/>
    <property type="match status" value="3"/>
</dbReference>
<sequence>MPPKSASTTRPQRRSDQTAGRRPIPGPNSAAPSNSRPPSSTSALTTGVIRPPSAAISTSNEAFQETRSLITSNTEKALQEPLHAKTPASRPPQPRNSGKTLASNSGFSKSDMGSFGGNKNKESGKSFDPVQPDTLISVQAVTNGDGKENAVGSSSLPPHVPDDGSVKPVEPESVASGAALPGKGKRTIVRKTVRIVKKIVKRRVPKKRALMDGSENQESVAKDENRVDSSEVTQNSNLANDVIEKSNLVDDVIDTNRSADEGKELLAGVDDVAKKLHLSTDVIEKSNVVEGVNEESSIIDEAMQKSERVNNASISEPFIGEEVNGTRGIYCMETEPSKLDFGARVPEQVVLANDQRECMNSNDVITEVDSNDLNVCVHDPVELENVNSATRPNMEINEMTNTATEHHLSDSFTENENLDIVNKVDVGPVGEKSGLLLSGEMEALERKKRRKTEIFVGGLDNDAKESDVRKGFEEAGGIAEVRLVMDGKSGKNRGYAFVQFATAADAKNALAKCSKVEICGKVCNAAPVGGNDTIFLGNIDRNWKSEDVVKLLEKAGIKRIDKVTVKDDPKNTGKNRGFAFLELETCKDAQTAYMKLQKKDVFGNVMVRVAWAQPLSEPADEEILKVKSVYAEYLPYSWDGEKVKEYFGRFGDIVNVVLAKDLHYSRRKDFAFINYTTRDAALACIEAVSRERLEDGCSKVKIAVSLARPVQGTNAKHTSHLPVKQLSYSAQKAESEY</sequence>
<dbReference type="InterPro" id="IPR035979">
    <property type="entry name" value="RBD_domain_sf"/>
</dbReference>
<dbReference type="Gene3D" id="3.30.70.330">
    <property type="match status" value="3"/>
</dbReference>
<feature type="domain" description="RRM" evidence="4">
    <location>
        <begin position="627"/>
        <end position="709"/>
    </location>
</feature>
<evidence type="ECO:0000259" key="4">
    <source>
        <dbReference type="PROSITE" id="PS50102"/>
    </source>
</evidence>
<feature type="domain" description="RRM" evidence="4">
    <location>
        <begin position="452"/>
        <end position="521"/>
    </location>
</feature>
<dbReference type="GO" id="GO:0005634">
    <property type="term" value="C:nucleus"/>
    <property type="evidence" value="ECO:0000318"/>
    <property type="project" value="GO_Central"/>
</dbReference>
<dbReference type="GO" id="GO:0003729">
    <property type="term" value="F:mRNA binding"/>
    <property type="evidence" value="ECO:0000318"/>
    <property type="project" value="GO_Central"/>
</dbReference>
<dbReference type="STRING" id="4155.A0A022RFC3"/>
<keyword evidence="1 2" id="KW-0694">RNA-binding</keyword>
<feature type="compositionally biased region" description="Basic and acidic residues" evidence="3">
    <location>
        <begin position="220"/>
        <end position="229"/>
    </location>
</feature>
<evidence type="ECO:0000256" key="3">
    <source>
        <dbReference type="SAM" id="MobiDB-lite"/>
    </source>
</evidence>
<dbReference type="SMART" id="SM00360">
    <property type="entry name" value="RRM"/>
    <property type="match status" value="3"/>
</dbReference>
<dbReference type="EMBL" id="KI630480">
    <property type="protein sequence ID" value="EYU38729.1"/>
    <property type="molecule type" value="Genomic_DNA"/>
</dbReference>
<name>A0A022RFC3_ERYGU</name>
<reference evidence="5 6" key="1">
    <citation type="journal article" date="2013" name="Proc. Natl. Acad. Sci. U.S.A.">
        <title>Fine-scale variation in meiotic recombination in Mimulus inferred from population shotgun sequencing.</title>
        <authorList>
            <person name="Hellsten U."/>
            <person name="Wright K.M."/>
            <person name="Jenkins J."/>
            <person name="Shu S."/>
            <person name="Yuan Y."/>
            <person name="Wessler S.R."/>
            <person name="Schmutz J."/>
            <person name="Willis J.H."/>
            <person name="Rokhsar D.S."/>
        </authorList>
    </citation>
    <scope>NUCLEOTIDE SEQUENCE [LARGE SCALE GENOMIC DNA]</scope>
    <source>
        <strain evidence="6">cv. DUN x IM62</strain>
    </source>
</reference>
<evidence type="ECO:0000313" key="6">
    <source>
        <dbReference type="Proteomes" id="UP000030748"/>
    </source>
</evidence>
<dbReference type="eggNOG" id="KOG0117">
    <property type="taxonomic scope" value="Eukaryota"/>
</dbReference>
<proteinExistence type="predicted"/>
<organism evidence="5 6">
    <name type="scientific">Erythranthe guttata</name>
    <name type="common">Yellow monkey flower</name>
    <name type="synonym">Mimulus guttatus</name>
    <dbReference type="NCBI Taxonomy" id="4155"/>
    <lineage>
        <taxon>Eukaryota</taxon>
        <taxon>Viridiplantae</taxon>
        <taxon>Streptophyta</taxon>
        <taxon>Embryophyta</taxon>
        <taxon>Tracheophyta</taxon>
        <taxon>Spermatophyta</taxon>
        <taxon>Magnoliopsida</taxon>
        <taxon>eudicotyledons</taxon>
        <taxon>Gunneridae</taxon>
        <taxon>Pentapetalae</taxon>
        <taxon>asterids</taxon>
        <taxon>lamiids</taxon>
        <taxon>Lamiales</taxon>
        <taxon>Phrymaceae</taxon>
        <taxon>Erythranthe</taxon>
    </lineage>
</organism>
<feature type="region of interest" description="Disordered" evidence="3">
    <location>
        <begin position="207"/>
        <end position="238"/>
    </location>
</feature>
<feature type="compositionally biased region" description="Low complexity" evidence="3">
    <location>
        <begin position="27"/>
        <end position="43"/>
    </location>
</feature>
<dbReference type="SUPFAM" id="SSF54928">
    <property type="entry name" value="RNA-binding domain, RBD"/>
    <property type="match status" value="2"/>
</dbReference>
<feature type="compositionally biased region" description="Polar residues" evidence="3">
    <location>
        <begin position="95"/>
        <end position="108"/>
    </location>
</feature>
<feature type="compositionally biased region" description="Polar residues" evidence="3">
    <location>
        <begin position="1"/>
        <end position="10"/>
    </location>
</feature>
<evidence type="ECO:0000313" key="5">
    <source>
        <dbReference type="EMBL" id="EYU38729.1"/>
    </source>
</evidence>
<dbReference type="Proteomes" id="UP000030748">
    <property type="component" value="Unassembled WGS sequence"/>
</dbReference>
<dbReference type="Pfam" id="PF00076">
    <property type="entry name" value="RRM_1"/>
    <property type="match status" value="3"/>
</dbReference>